<protein>
    <submittedName>
        <fullName evidence="2">Uncharacterized protein</fullName>
    </submittedName>
</protein>
<keyword evidence="1" id="KW-0812">Transmembrane</keyword>
<sequence>MNSELNNRPQTTDEIDLLELFGKMWQGFKNGVNWLINLILKFFLLLIRKSLWIISFGIIGLIVGYVLYINTKRFYSSEMTAISNSVDNAYIVNSINLLNDLFKEKNYPIAANYLDIDTAKAKQIKSIEAFYALDYNKDGIPDLIDYDKTYNPKDTSIKRMEDFFVIRLEVFNERVFTSARDGIINYINRNKFITENNEERLRQNSALIESLKSEIKKLDSLQKVEYFELPMMQKVNSNQMVVLNEKDRKLYHNDKLRLEEKLLKIEKDMTINREPITIVQDFTPLSKAENPYSKYAKNFGLLFAILGFILSIIWQYKRKIFDLIVKKHY</sequence>
<name>A0A7D4AXL9_9BACT</name>
<dbReference type="RefSeq" id="WP_173074746.1">
    <property type="nucleotide sequence ID" value="NZ_CP041345.1"/>
</dbReference>
<keyword evidence="3" id="KW-1185">Reference proteome</keyword>
<feature type="transmembrane region" description="Helical" evidence="1">
    <location>
        <begin position="50"/>
        <end position="69"/>
    </location>
</feature>
<keyword evidence="1" id="KW-1133">Transmembrane helix</keyword>
<feature type="transmembrane region" description="Helical" evidence="1">
    <location>
        <begin position="299"/>
        <end position="316"/>
    </location>
</feature>
<organism evidence="2 3">
    <name type="scientific">Tenuifilum thalassicum</name>
    <dbReference type="NCBI Taxonomy" id="2590900"/>
    <lineage>
        <taxon>Bacteria</taxon>
        <taxon>Pseudomonadati</taxon>
        <taxon>Bacteroidota</taxon>
        <taxon>Bacteroidia</taxon>
        <taxon>Bacteroidales</taxon>
        <taxon>Tenuifilaceae</taxon>
        <taxon>Tenuifilum</taxon>
    </lineage>
</organism>
<dbReference type="Proteomes" id="UP000500961">
    <property type="component" value="Chromosome"/>
</dbReference>
<proteinExistence type="predicted"/>
<dbReference type="AlphaFoldDB" id="A0A7D4AXL9"/>
<dbReference type="EMBL" id="CP041345">
    <property type="protein sequence ID" value="QKG80214.1"/>
    <property type="molecule type" value="Genomic_DNA"/>
</dbReference>
<dbReference type="KEGG" id="ttz:FHG85_08045"/>
<accession>A0A7D4AXL9</accession>
<reference evidence="2 3" key="1">
    <citation type="submission" date="2019-07" db="EMBL/GenBank/DDBJ databases">
        <title>Thalassofilum flectens gen. nov., sp. nov., a novel moderate thermophilic anaerobe from a shallow sea hot spring in Kunashir Island (Russia), representing a new family in the order Bacteroidales, and proposal of Thalassofilacea fam. nov.</title>
        <authorList>
            <person name="Kochetkova T.V."/>
            <person name="Podosokorskaya O.A."/>
            <person name="Novikov A."/>
            <person name="Elcheninov A.G."/>
            <person name="Toshchakov S.V."/>
            <person name="Kublanov I.V."/>
        </authorList>
    </citation>
    <scope>NUCLEOTIDE SEQUENCE [LARGE SCALE GENOMIC DNA]</scope>
    <source>
        <strain evidence="2 3">38-H</strain>
    </source>
</reference>
<evidence type="ECO:0000313" key="3">
    <source>
        <dbReference type="Proteomes" id="UP000500961"/>
    </source>
</evidence>
<keyword evidence="1" id="KW-0472">Membrane</keyword>
<evidence type="ECO:0000256" key="1">
    <source>
        <dbReference type="SAM" id="Phobius"/>
    </source>
</evidence>
<gene>
    <name evidence="2" type="ORF">FHG85_08045</name>
</gene>
<evidence type="ECO:0000313" key="2">
    <source>
        <dbReference type="EMBL" id="QKG80214.1"/>
    </source>
</evidence>